<dbReference type="InterPro" id="IPR054539">
    <property type="entry name" value="Beta-prop_PDH"/>
</dbReference>
<keyword evidence="1" id="KW-0732">Signal</keyword>
<evidence type="ECO:0000259" key="2">
    <source>
        <dbReference type="Pfam" id="PF22807"/>
    </source>
</evidence>
<accession>A0A975MLG1</accession>
<sequence>MKVIKLLTCLLLAGFSCQAFAVSAPSQAVLQQLKLPPGFHISIFADKLPTARSLALGDNGVIYLGSRNGQVYALQDQDGDGYAEQRHLLADHLNMPNGVAYQDGALYVVEVQRIIRFDAISTQLAHPPEPVVVYDKFPSDKHHGWKYLRFGPDGKLYTAVGVPCNICNPENPIFGSLLRMNADGSHLEILARGIRNSVGFDWQPKTHQLFFHDNGRDYLGDNLPPEELNHWTETGQHFGYPYCHAGSISDPEFGVQKHCTDYTAPVWKYTAHIAPLGMRFYTGSQFPEIYRNQLLVAQHGSWNRSDPQGYQVALVRFKNSLPYAEQVFISGWLKPDGEVLGRPVDILQLPDGSVLISDDKLGAVYKVDYRP</sequence>
<dbReference type="Proteomes" id="UP000676649">
    <property type="component" value="Chromosome"/>
</dbReference>
<feature type="signal peptide" evidence="1">
    <location>
        <begin position="1"/>
        <end position="21"/>
    </location>
</feature>
<evidence type="ECO:0000256" key="1">
    <source>
        <dbReference type="SAM" id="SignalP"/>
    </source>
</evidence>
<organism evidence="3 4">
    <name type="scientific">Methylomonas paludis</name>
    <dbReference type="NCBI Taxonomy" id="1173101"/>
    <lineage>
        <taxon>Bacteria</taxon>
        <taxon>Pseudomonadati</taxon>
        <taxon>Pseudomonadota</taxon>
        <taxon>Gammaproteobacteria</taxon>
        <taxon>Methylococcales</taxon>
        <taxon>Methylococcaceae</taxon>
        <taxon>Methylomonas</taxon>
    </lineage>
</organism>
<dbReference type="InterPro" id="IPR011041">
    <property type="entry name" value="Quinoprot_gluc/sorb_DH_b-prop"/>
</dbReference>
<gene>
    <name evidence="3" type="ORF">KEF85_10380</name>
</gene>
<evidence type="ECO:0000313" key="4">
    <source>
        <dbReference type="Proteomes" id="UP000676649"/>
    </source>
</evidence>
<dbReference type="PANTHER" id="PTHR33546:SF1">
    <property type="entry name" value="LARGE, MULTIFUNCTIONAL SECRETED PROTEIN"/>
    <property type="match status" value="1"/>
</dbReference>
<reference evidence="3" key="1">
    <citation type="submission" date="2021-04" db="EMBL/GenBank/DDBJ databases">
        <title>Draft genome sequence data of methanotrophic Methylovulum sp. strain S1L and Methylomonas sp. strain S2AM isolated from boreal lake water columns.</title>
        <authorList>
            <person name="Rissanen A.J."/>
            <person name="Mangayil R."/>
            <person name="Svenning M.M."/>
            <person name="Khanongnuch R."/>
        </authorList>
    </citation>
    <scope>NUCLEOTIDE SEQUENCE</scope>
    <source>
        <strain evidence="3">S2AM</strain>
    </source>
</reference>
<dbReference type="InterPro" id="IPR011042">
    <property type="entry name" value="6-blade_b-propeller_TolB-like"/>
</dbReference>
<feature type="chain" id="PRO_5037317029" evidence="1">
    <location>
        <begin position="22"/>
        <end position="371"/>
    </location>
</feature>
<dbReference type="PROSITE" id="PS51257">
    <property type="entry name" value="PROKAR_LIPOPROTEIN"/>
    <property type="match status" value="1"/>
</dbReference>
<dbReference type="EMBL" id="CP073754">
    <property type="protein sequence ID" value="QWF69779.1"/>
    <property type="molecule type" value="Genomic_DNA"/>
</dbReference>
<dbReference type="Gene3D" id="2.120.10.30">
    <property type="entry name" value="TolB, C-terminal domain"/>
    <property type="match status" value="1"/>
</dbReference>
<evidence type="ECO:0000313" key="3">
    <source>
        <dbReference type="EMBL" id="QWF69779.1"/>
    </source>
</evidence>
<dbReference type="PANTHER" id="PTHR33546">
    <property type="entry name" value="LARGE, MULTIFUNCTIONAL SECRETED PROTEIN-RELATED"/>
    <property type="match status" value="1"/>
</dbReference>
<proteinExistence type="predicted"/>
<dbReference type="Pfam" id="PF22807">
    <property type="entry name" value="TrAA12"/>
    <property type="match status" value="1"/>
</dbReference>
<dbReference type="SUPFAM" id="SSF50952">
    <property type="entry name" value="Soluble quinoprotein glucose dehydrogenase"/>
    <property type="match status" value="1"/>
</dbReference>
<name>A0A975MLG1_9GAMM</name>
<protein>
    <submittedName>
        <fullName evidence="3">Sorbosone dehydrogenase family protein</fullName>
    </submittedName>
</protein>
<dbReference type="RefSeq" id="WP_215580229.1">
    <property type="nucleotide sequence ID" value="NZ_CP073754.1"/>
</dbReference>
<dbReference type="KEGG" id="mpad:KEF85_10380"/>
<feature type="domain" description="Pyrroloquinoline quinone-dependent pyranose dehydrogenase beta-propeller" evidence="2">
    <location>
        <begin position="188"/>
        <end position="324"/>
    </location>
</feature>
<keyword evidence="4" id="KW-1185">Reference proteome</keyword>
<dbReference type="AlphaFoldDB" id="A0A975MLG1"/>